<feature type="non-terminal residue" evidence="2">
    <location>
        <position position="1"/>
    </location>
</feature>
<dbReference type="GO" id="GO:0016301">
    <property type="term" value="F:kinase activity"/>
    <property type="evidence" value="ECO:0007669"/>
    <property type="project" value="UniProtKB-KW"/>
</dbReference>
<comment type="caution">
    <text evidence="2">The sequence shown here is derived from an EMBL/GenBank/DDBJ whole genome shotgun (WGS) entry which is preliminary data.</text>
</comment>
<dbReference type="InterPro" id="IPR005135">
    <property type="entry name" value="Endo/exonuclease/phosphatase"/>
</dbReference>
<sequence>SGKRKLWSELIAFKLNNVKGEWVLGGDFNAILNSGERRGCNGGSMRNERIEFGLFVDSMELVDIPVAGKKFSWFSADGKTMSRLDRFLLSEGFIAKGGISGQWIGNRDISDHCPISLICSNTDWGPKPFKFNNCWIDHPEFKNFVSLFWGNLNVTDLNIENTVTELNVLEDVIASGGTVSNACNLKEINQMFWNQINRKESLLKQKSRVKWVQEGDSNSRFFHANIKGRRRRNQLGVLKKGQEWIQGVECIKKERIMLF</sequence>
<dbReference type="PANTHER" id="PTHR33710">
    <property type="entry name" value="BNAC02G09200D PROTEIN"/>
    <property type="match status" value="1"/>
</dbReference>
<feature type="domain" description="Endonuclease/exonuclease/phosphatase" evidence="1">
    <location>
        <begin position="18"/>
        <end position="112"/>
    </location>
</feature>
<proteinExistence type="predicted"/>
<dbReference type="Pfam" id="PF03372">
    <property type="entry name" value="Exo_endo_phos"/>
    <property type="match status" value="1"/>
</dbReference>
<evidence type="ECO:0000313" key="3">
    <source>
        <dbReference type="Proteomes" id="UP000236291"/>
    </source>
</evidence>
<dbReference type="Gene3D" id="3.60.10.10">
    <property type="entry name" value="Endonuclease/exonuclease/phosphatase"/>
    <property type="match status" value="1"/>
</dbReference>
<name>A0A2K3JN35_TRIPR</name>
<organism evidence="2 3">
    <name type="scientific">Trifolium pratense</name>
    <name type="common">Red clover</name>
    <dbReference type="NCBI Taxonomy" id="57577"/>
    <lineage>
        <taxon>Eukaryota</taxon>
        <taxon>Viridiplantae</taxon>
        <taxon>Streptophyta</taxon>
        <taxon>Embryophyta</taxon>
        <taxon>Tracheophyta</taxon>
        <taxon>Spermatophyta</taxon>
        <taxon>Magnoliopsida</taxon>
        <taxon>eudicotyledons</taxon>
        <taxon>Gunneridae</taxon>
        <taxon>Pentapetalae</taxon>
        <taxon>rosids</taxon>
        <taxon>fabids</taxon>
        <taxon>Fabales</taxon>
        <taxon>Fabaceae</taxon>
        <taxon>Papilionoideae</taxon>
        <taxon>50 kb inversion clade</taxon>
        <taxon>NPAAA clade</taxon>
        <taxon>Hologalegina</taxon>
        <taxon>IRL clade</taxon>
        <taxon>Trifolieae</taxon>
        <taxon>Trifolium</taxon>
    </lineage>
</organism>
<keyword evidence="2" id="KW-0808">Transferase</keyword>
<reference evidence="2 3" key="2">
    <citation type="journal article" date="2017" name="Front. Plant Sci.">
        <title>Gene Classification and Mining of Molecular Markers Useful in Red Clover (Trifolium pratense) Breeding.</title>
        <authorList>
            <person name="Istvanek J."/>
            <person name="Dluhosova J."/>
            <person name="Dluhos P."/>
            <person name="Patkova L."/>
            <person name="Nedelnik J."/>
            <person name="Repkova J."/>
        </authorList>
    </citation>
    <scope>NUCLEOTIDE SEQUENCE [LARGE SCALE GENOMIC DNA]</scope>
    <source>
        <strain evidence="3">cv. Tatra</strain>
        <tissue evidence="2">Young leaves</tissue>
    </source>
</reference>
<evidence type="ECO:0000259" key="1">
    <source>
        <dbReference type="Pfam" id="PF03372"/>
    </source>
</evidence>
<dbReference type="EMBL" id="ASHM01071468">
    <property type="protein sequence ID" value="PNX55418.1"/>
    <property type="molecule type" value="Genomic_DNA"/>
</dbReference>
<keyword evidence="2" id="KW-0675">Receptor</keyword>
<evidence type="ECO:0000313" key="2">
    <source>
        <dbReference type="EMBL" id="PNX55418.1"/>
    </source>
</evidence>
<dbReference type="SUPFAM" id="SSF56219">
    <property type="entry name" value="DNase I-like"/>
    <property type="match status" value="1"/>
</dbReference>
<dbReference type="STRING" id="57577.A0A2K3JN35"/>
<protein>
    <submittedName>
        <fullName evidence="2">Cysteine-rich receptor-like protein kinase</fullName>
    </submittedName>
</protein>
<gene>
    <name evidence="2" type="ORF">L195_g049047</name>
</gene>
<accession>A0A2K3JN35</accession>
<dbReference type="AlphaFoldDB" id="A0A2K3JN35"/>
<reference evidence="2 3" key="1">
    <citation type="journal article" date="2014" name="Am. J. Bot.">
        <title>Genome assembly and annotation for red clover (Trifolium pratense; Fabaceae).</title>
        <authorList>
            <person name="Istvanek J."/>
            <person name="Jaros M."/>
            <person name="Krenek A."/>
            <person name="Repkova J."/>
        </authorList>
    </citation>
    <scope>NUCLEOTIDE SEQUENCE [LARGE SCALE GENOMIC DNA]</scope>
    <source>
        <strain evidence="3">cv. Tatra</strain>
        <tissue evidence="2">Young leaves</tissue>
    </source>
</reference>
<dbReference type="Proteomes" id="UP000236291">
    <property type="component" value="Unassembled WGS sequence"/>
</dbReference>
<keyword evidence="2" id="KW-0418">Kinase</keyword>
<dbReference type="InterPro" id="IPR036691">
    <property type="entry name" value="Endo/exonu/phosph_ase_sf"/>
</dbReference>
<dbReference type="PANTHER" id="PTHR33710:SF64">
    <property type="entry name" value="ENDONUCLEASE_EXONUCLEASE_PHOSPHATASE DOMAIN-CONTAINING PROTEIN"/>
    <property type="match status" value="1"/>
</dbReference>